<dbReference type="AlphaFoldDB" id="A0A2N9GMF7"/>
<accession>A0A2N9GMF7</accession>
<gene>
    <name evidence="1" type="ORF">FSB_LOCUS28462</name>
</gene>
<reference evidence="1" key="1">
    <citation type="submission" date="2018-02" db="EMBL/GenBank/DDBJ databases">
        <authorList>
            <person name="Cohen D.B."/>
            <person name="Kent A.D."/>
        </authorList>
    </citation>
    <scope>NUCLEOTIDE SEQUENCE</scope>
</reference>
<proteinExistence type="predicted"/>
<protein>
    <submittedName>
        <fullName evidence="1">Uncharacterized protein</fullName>
    </submittedName>
</protein>
<sequence>MASSSKQEFVPLFRTKVDRFPHHHDSGTPRSLLASLTSSPFSSMRSASPLSPLIFVKNFHALYTSSSQCIHSNLVRHAGMVVDGAKELWISAIQFL</sequence>
<evidence type="ECO:0000313" key="1">
    <source>
        <dbReference type="EMBL" id="SPD00580.1"/>
    </source>
</evidence>
<dbReference type="EMBL" id="OIVN01002103">
    <property type="protein sequence ID" value="SPD00580.1"/>
    <property type="molecule type" value="Genomic_DNA"/>
</dbReference>
<organism evidence="1">
    <name type="scientific">Fagus sylvatica</name>
    <name type="common">Beechnut</name>
    <dbReference type="NCBI Taxonomy" id="28930"/>
    <lineage>
        <taxon>Eukaryota</taxon>
        <taxon>Viridiplantae</taxon>
        <taxon>Streptophyta</taxon>
        <taxon>Embryophyta</taxon>
        <taxon>Tracheophyta</taxon>
        <taxon>Spermatophyta</taxon>
        <taxon>Magnoliopsida</taxon>
        <taxon>eudicotyledons</taxon>
        <taxon>Gunneridae</taxon>
        <taxon>Pentapetalae</taxon>
        <taxon>rosids</taxon>
        <taxon>fabids</taxon>
        <taxon>Fagales</taxon>
        <taxon>Fagaceae</taxon>
        <taxon>Fagus</taxon>
    </lineage>
</organism>
<name>A0A2N9GMF7_FAGSY</name>